<dbReference type="FunFam" id="3.30.70.330:FF:000085">
    <property type="entry name" value="RNA-binding protein 4 isoform X1"/>
    <property type="match status" value="1"/>
</dbReference>
<dbReference type="SMART" id="SM00360">
    <property type="entry name" value="RRM"/>
    <property type="match status" value="2"/>
</dbReference>
<dbReference type="PANTHER" id="PTHR48025">
    <property type="entry name" value="OS02G0815200 PROTEIN"/>
    <property type="match status" value="1"/>
</dbReference>
<feature type="non-terminal residue" evidence="13">
    <location>
        <position position="610"/>
    </location>
</feature>
<evidence type="ECO:0000313" key="13">
    <source>
        <dbReference type="EMBL" id="TRZ10320.1"/>
    </source>
</evidence>
<comment type="subcellular location">
    <subcellularLocation>
        <location evidence="1">Nucleus</location>
    </subcellularLocation>
</comment>
<evidence type="ECO:0000256" key="6">
    <source>
        <dbReference type="ARBA" id="ARBA00022884"/>
    </source>
</evidence>
<evidence type="ECO:0000259" key="12">
    <source>
        <dbReference type="PROSITE" id="PS51848"/>
    </source>
</evidence>
<keyword evidence="6 8" id="KW-0694">RNA-binding</keyword>
<reference evidence="13" key="1">
    <citation type="submission" date="2019-04" db="EMBL/GenBank/DDBJ databases">
        <title>Genome assembly of Zosterops borbonicus 15179.</title>
        <authorList>
            <person name="Leroy T."/>
            <person name="Anselmetti Y."/>
            <person name="Tilak M.-K."/>
            <person name="Nabholz B."/>
        </authorList>
    </citation>
    <scope>NUCLEOTIDE SEQUENCE</scope>
    <source>
        <strain evidence="13">HGM_15179</strain>
        <tissue evidence="13">Muscle</tissue>
    </source>
</reference>
<feature type="domain" description="RRM" evidence="11">
    <location>
        <begin position="2"/>
        <end position="72"/>
    </location>
</feature>
<evidence type="ECO:0008006" key="15">
    <source>
        <dbReference type="Google" id="ProtNLM"/>
    </source>
</evidence>
<gene>
    <name evidence="13" type="ORF">HGM15179_016798</name>
</gene>
<evidence type="ECO:0000256" key="7">
    <source>
        <dbReference type="ARBA" id="ARBA00023242"/>
    </source>
</evidence>
<evidence type="ECO:0000256" key="4">
    <source>
        <dbReference type="ARBA" id="ARBA00022771"/>
    </source>
</evidence>
<keyword evidence="7" id="KW-0539">Nucleus</keyword>
<proteinExistence type="predicted"/>
<keyword evidence="3" id="KW-0677">Repeat</keyword>
<dbReference type="Pfam" id="PF00076">
    <property type="entry name" value="RRM_1"/>
    <property type="match status" value="2"/>
</dbReference>
<keyword evidence="14" id="KW-1185">Reference proteome</keyword>
<comment type="caution">
    <text evidence="13">The sequence shown here is derived from an EMBL/GenBank/DDBJ whole genome shotgun (WGS) entry which is preliminary data.</text>
</comment>
<keyword evidence="5" id="KW-0862">Zinc</keyword>
<dbReference type="CDD" id="cd12606">
    <property type="entry name" value="RRM1_RBM4"/>
    <property type="match status" value="1"/>
</dbReference>
<dbReference type="Pfam" id="PF12130">
    <property type="entry name" value="bMERB_dom"/>
    <property type="match status" value="1"/>
</dbReference>
<evidence type="ECO:0000313" key="14">
    <source>
        <dbReference type="Proteomes" id="UP000796761"/>
    </source>
</evidence>
<dbReference type="GO" id="GO:0008270">
    <property type="term" value="F:zinc ion binding"/>
    <property type="evidence" value="ECO:0007669"/>
    <property type="project" value="UniProtKB-KW"/>
</dbReference>
<evidence type="ECO:0000256" key="9">
    <source>
        <dbReference type="SAM" id="Coils"/>
    </source>
</evidence>
<dbReference type="PANTHER" id="PTHR48025:SF26">
    <property type="entry name" value="HETEROGENEOUS NUCLEAR RIBONUCLEOPROTEIN M-RELATED"/>
    <property type="match status" value="1"/>
</dbReference>
<feature type="domain" description="RRM" evidence="11">
    <location>
        <begin position="78"/>
        <end position="144"/>
    </location>
</feature>
<dbReference type="InterPro" id="IPR034897">
    <property type="entry name" value="RBM4_RRM1"/>
</dbReference>
<name>A0A8K1G1Z7_9PASS</name>
<accession>A0A8K1G1Z7</accession>
<evidence type="ECO:0000259" key="11">
    <source>
        <dbReference type="PROSITE" id="PS50102"/>
    </source>
</evidence>
<dbReference type="SUPFAM" id="SSF54928">
    <property type="entry name" value="RNA-binding domain, RBD"/>
    <property type="match status" value="1"/>
</dbReference>
<dbReference type="Proteomes" id="UP000796761">
    <property type="component" value="Unassembled WGS sequence"/>
</dbReference>
<protein>
    <recommendedName>
        <fullName evidence="15">RNA-binding protein 4B</fullName>
    </recommendedName>
</protein>
<organism evidence="13 14">
    <name type="scientific">Zosterops borbonicus</name>
    <dbReference type="NCBI Taxonomy" id="364589"/>
    <lineage>
        <taxon>Eukaryota</taxon>
        <taxon>Metazoa</taxon>
        <taxon>Chordata</taxon>
        <taxon>Craniata</taxon>
        <taxon>Vertebrata</taxon>
        <taxon>Euteleostomi</taxon>
        <taxon>Archelosauria</taxon>
        <taxon>Archosauria</taxon>
        <taxon>Dinosauria</taxon>
        <taxon>Saurischia</taxon>
        <taxon>Theropoda</taxon>
        <taxon>Coelurosauria</taxon>
        <taxon>Aves</taxon>
        <taxon>Neognathae</taxon>
        <taxon>Neoaves</taxon>
        <taxon>Telluraves</taxon>
        <taxon>Australaves</taxon>
        <taxon>Passeriformes</taxon>
        <taxon>Sylvioidea</taxon>
        <taxon>Zosteropidae</taxon>
        <taxon>Zosterops</taxon>
    </lineage>
</organism>
<dbReference type="GO" id="GO:0003729">
    <property type="term" value="F:mRNA binding"/>
    <property type="evidence" value="ECO:0007669"/>
    <property type="project" value="TreeGrafter"/>
</dbReference>
<feature type="region of interest" description="Disordered" evidence="10">
    <location>
        <begin position="438"/>
        <end position="480"/>
    </location>
</feature>
<dbReference type="PROSITE" id="PS50102">
    <property type="entry name" value="RRM"/>
    <property type="match status" value="2"/>
</dbReference>
<dbReference type="InterPro" id="IPR012677">
    <property type="entry name" value="Nucleotide-bd_a/b_plait_sf"/>
</dbReference>
<dbReference type="EMBL" id="SWJQ01000884">
    <property type="protein sequence ID" value="TRZ10320.1"/>
    <property type="molecule type" value="Genomic_DNA"/>
</dbReference>
<evidence type="ECO:0000256" key="10">
    <source>
        <dbReference type="SAM" id="MobiDB-lite"/>
    </source>
</evidence>
<dbReference type="AlphaFoldDB" id="A0A8K1G1Z7"/>
<sequence>MVKLFIGNLPREATEQEIRSLFEQYGKVLECDIIKNYGFVHIEDKTAAEDAIRNLHHHKLHGVCINVEASKNKSKASTKLHVGNISPACTNLELRAKFEEYGPVIECDIVKDYAFVHMERAEDAVEAIRGLDNTEFQGPVLILESWDLALRRPSAVCVPSYSVSALGALWWLRVTSLSGHSISRSWYGAVRTPYTAGYGETVYYDEAYGGMADYYKRYRVRSYATASAYDAYAEQTMAQYSQYAQYSQVQSSAMAATTAMAGRIPTTLDAYDRALLPTPGAAAAVAAAAATAAAAAASSTYYTRDRSPLRRTAAAASTVGEAYTYERGQLSPVSSVARASLYDLQRFERDPYGERARIATDPSGLTAVAVAPQPPDAAAASGADEAEARRERLDRASRAMGGLLLRGYRMLGSCCPQCGAFDAFAALGVPRLLDPSDMETPDSLGVMTFLSQGDTGTPPAPPPSETPKEPPEPPEEESGGQWVAAELVALEQDQARLDAQAPELERELRALMDSGADPAREERLLRDWFSLVQQRNLLVRRQDQLQLLAQERDLERRFELLSRELRGLLGTEEWQKPPAQRQREQLLLEELVALVNRRDRLVRDRHRRET</sequence>
<feature type="coiled-coil region" evidence="9">
    <location>
        <begin position="487"/>
        <end position="514"/>
    </location>
</feature>
<dbReference type="FunFam" id="3.30.70.330:FF:000058">
    <property type="entry name" value="RNA-binding motif protein 4"/>
    <property type="match status" value="1"/>
</dbReference>
<dbReference type="SMART" id="SM01203">
    <property type="entry name" value="DUF3585"/>
    <property type="match status" value="1"/>
</dbReference>
<evidence type="ECO:0000256" key="2">
    <source>
        <dbReference type="ARBA" id="ARBA00022723"/>
    </source>
</evidence>
<evidence type="ECO:0000256" key="8">
    <source>
        <dbReference type="PROSITE-ProRule" id="PRU00176"/>
    </source>
</evidence>
<keyword evidence="4" id="KW-0863">Zinc-finger</keyword>
<dbReference type="GO" id="GO:0005634">
    <property type="term" value="C:nucleus"/>
    <property type="evidence" value="ECO:0007669"/>
    <property type="project" value="UniProtKB-SubCell"/>
</dbReference>
<dbReference type="OrthoDB" id="79941at2759"/>
<dbReference type="PROSITE" id="PS51848">
    <property type="entry name" value="BMERB"/>
    <property type="match status" value="1"/>
</dbReference>
<evidence type="ECO:0000256" key="1">
    <source>
        <dbReference type="ARBA" id="ARBA00004123"/>
    </source>
</evidence>
<keyword evidence="2" id="KW-0479">Metal-binding</keyword>
<keyword evidence="9" id="KW-0175">Coiled coil</keyword>
<dbReference type="Gene3D" id="3.30.70.330">
    <property type="match status" value="2"/>
</dbReference>
<dbReference type="InterPro" id="IPR000504">
    <property type="entry name" value="RRM_dom"/>
</dbReference>
<dbReference type="InterPro" id="IPR035979">
    <property type="entry name" value="RBD_domain_sf"/>
</dbReference>
<dbReference type="InterPro" id="IPR050502">
    <property type="entry name" value="Euk_RNA-bind_prot"/>
</dbReference>
<dbReference type="InterPro" id="IPR022735">
    <property type="entry name" value="bMERB_dom"/>
</dbReference>
<feature type="domain" description="BMERB" evidence="12">
    <location>
        <begin position="466"/>
        <end position="610"/>
    </location>
</feature>
<evidence type="ECO:0000256" key="3">
    <source>
        <dbReference type="ARBA" id="ARBA00022737"/>
    </source>
</evidence>
<evidence type="ECO:0000256" key="5">
    <source>
        <dbReference type="ARBA" id="ARBA00022833"/>
    </source>
</evidence>